<evidence type="ECO:0000313" key="1">
    <source>
        <dbReference type="EMBL" id="RAL44602.1"/>
    </source>
</evidence>
<keyword evidence="2" id="KW-1185">Reference proteome</keyword>
<accession>A0A328DFG1</accession>
<gene>
    <name evidence="1" type="ORF">DM860_003361</name>
</gene>
<organism evidence="1 2">
    <name type="scientific">Cuscuta australis</name>
    <dbReference type="NCBI Taxonomy" id="267555"/>
    <lineage>
        <taxon>Eukaryota</taxon>
        <taxon>Viridiplantae</taxon>
        <taxon>Streptophyta</taxon>
        <taxon>Embryophyta</taxon>
        <taxon>Tracheophyta</taxon>
        <taxon>Spermatophyta</taxon>
        <taxon>Magnoliopsida</taxon>
        <taxon>eudicotyledons</taxon>
        <taxon>Gunneridae</taxon>
        <taxon>Pentapetalae</taxon>
        <taxon>asterids</taxon>
        <taxon>lamiids</taxon>
        <taxon>Solanales</taxon>
        <taxon>Convolvulaceae</taxon>
        <taxon>Cuscuteae</taxon>
        <taxon>Cuscuta</taxon>
        <taxon>Cuscuta subgen. Grammica</taxon>
        <taxon>Cuscuta sect. Cleistogrammica</taxon>
    </lineage>
</organism>
<reference evidence="1 2" key="1">
    <citation type="submission" date="2018-06" db="EMBL/GenBank/DDBJ databases">
        <title>The Genome of Cuscuta australis (Dodder) Provides Insight into the Evolution of Plant Parasitism.</title>
        <authorList>
            <person name="Liu H."/>
        </authorList>
    </citation>
    <scope>NUCLEOTIDE SEQUENCE [LARGE SCALE GENOMIC DNA]</scope>
    <source>
        <strain evidence="2">cv. Yunnan</strain>
        <tissue evidence="1">Vines</tissue>
    </source>
</reference>
<comment type="caution">
    <text evidence="1">The sequence shown here is derived from an EMBL/GenBank/DDBJ whole genome shotgun (WGS) entry which is preliminary data.</text>
</comment>
<evidence type="ECO:0000313" key="2">
    <source>
        <dbReference type="Proteomes" id="UP000249390"/>
    </source>
</evidence>
<sequence>MNVLLPSILKLEEGKKCVSFLISCSREKCHNLSLFGSRAGVEMAIRNHIHQFLLFSQTTVHLLATVRGARKAYVCGLISSEVRHFGKMPSHELPHKLSNGAFGINTVESLAREMRILKKRKEDKKETSYPEKD</sequence>
<proteinExistence type="predicted"/>
<protein>
    <submittedName>
        <fullName evidence="1">Uncharacterized protein</fullName>
    </submittedName>
</protein>
<dbReference type="Proteomes" id="UP000249390">
    <property type="component" value="Unassembled WGS sequence"/>
</dbReference>
<name>A0A328DFG1_9ASTE</name>
<dbReference type="AlphaFoldDB" id="A0A328DFG1"/>
<dbReference type="EMBL" id="NQVE01000142">
    <property type="protein sequence ID" value="RAL44602.1"/>
    <property type="molecule type" value="Genomic_DNA"/>
</dbReference>